<protein>
    <submittedName>
        <fullName evidence="2">Uncharacterized protein</fullName>
    </submittedName>
</protein>
<dbReference type="PANTHER" id="PTHR37028">
    <property type="entry name" value="UNNAMED PRODUCT-RELATED"/>
    <property type="match status" value="1"/>
</dbReference>
<feature type="region of interest" description="Disordered" evidence="1">
    <location>
        <begin position="68"/>
        <end position="96"/>
    </location>
</feature>
<dbReference type="OrthoDB" id="439158at2759"/>
<feature type="compositionally biased region" description="Polar residues" evidence="1">
    <location>
        <begin position="77"/>
        <end position="87"/>
    </location>
</feature>
<accession>A0A1R2BZY5</accession>
<proteinExistence type="predicted"/>
<feature type="region of interest" description="Disordered" evidence="1">
    <location>
        <begin position="24"/>
        <end position="51"/>
    </location>
</feature>
<keyword evidence="3" id="KW-1185">Reference proteome</keyword>
<dbReference type="Proteomes" id="UP000187209">
    <property type="component" value="Unassembled WGS sequence"/>
</dbReference>
<reference evidence="2 3" key="1">
    <citation type="submission" date="2016-11" db="EMBL/GenBank/DDBJ databases">
        <title>The macronuclear genome of Stentor coeruleus: a giant cell with tiny introns.</title>
        <authorList>
            <person name="Slabodnick M."/>
            <person name="Ruby J.G."/>
            <person name="Reiff S.B."/>
            <person name="Swart E.C."/>
            <person name="Gosai S."/>
            <person name="Prabakaran S."/>
            <person name="Witkowska E."/>
            <person name="Larue G.E."/>
            <person name="Fisher S."/>
            <person name="Freeman R.M."/>
            <person name="Gunawardena J."/>
            <person name="Chu W."/>
            <person name="Stover N.A."/>
            <person name="Gregory B.D."/>
            <person name="Nowacki M."/>
            <person name="Derisi J."/>
            <person name="Roy S.W."/>
            <person name="Marshall W.F."/>
            <person name="Sood P."/>
        </authorList>
    </citation>
    <scope>NUCLEOTIDE SEQUENCE [LARGE SCALE GENOMIC DNA]</scope>
    <source>
        <strain evidence="2">WM001</strain>
    </source>
</reference>
<dbReference type="AlphaFoldDB" id="A0A1R2BZY5"/>
<comment type="caution">
    <text evidence="2">The sequence shown here is derived from an EMBL/GenBank/DDBJ whole genome shotgun (WGS) entry which is preliminary data.</text>
</comment>
<evidence type="ECO:0000313" key="3">
    <source>
        <dbReference type="Proteomes" id="UP000187209"/>
    </source>
</evidence>
<organism evidence="2 3">
    <name type="scientific">Stentor coeruleus</name>
    <dbReference type="NCBI Taxonomy" id="5963"/>
    <lineage>
        <taxon>Eukaryota</taxon>
        <taxon>Sar</taxon>
        <taxon>Alveolata</taxon>
        <taxon>Ciliophora</taxon>
        <taxon>Postciliodesmatophora</taxon>
        <taxon>Heterotrichea</taxon>
        <taxon>Heterotrichida</taxon>
        <taxon>Stentoridae</taxon>
        <taxon>Stentor</taxon>
    </lineage>
</organism>
<sequence length="599" mass="69858">MHSELSSTAVREKLSSTRQLLEQALNKKNKPLENTVIPSDEPTEIPHNQLKKPDFEQLNHIYENYMKVPTKQEDQCKGSSTQRSSSAPPIHQRTKEKLIKENEEKFKQECTFRPTINKTPHGKNKDNTERKLDREEWFKRLTRSRNEIVEHREKQKWTKEEDNSKNCSFRPNINSYRSLSTSQITVDERLYNHNESIKIKREQEKREKDEIEASAYPFSPQITQSVAVLIGTKKTQAPLYQRIYEVQQKKNALRQLEKEKSEKREGVTFQPSINQNSRRIAESKKQGNIMDRLSRTSSQIKDLSETCQTFISASSKPGNTKEFINRQQEHQTKCQKKKEELAKTLIQDLNLTFKPSINKNSNLIAKFKRNYSQETITDKIKRIGPEAQAIKLQLKEQISNEHYEKFTFEPEINNISRQMAGTANLSTYHEELKIKKKIKAEASVAEIQKICSFSPKINPSKRYSMMVSDKTPQANNGKGVPICVAGMQYKDYNAQPIISRYKQSGDILGDIEKARKEKEQVLNAKKQEKEIQISSNCTFRPQGLARMKSECHVEVKGMDRFYELKNIANRQKVEQDEREKKFLYRDLTRDLVYAPKELC</sequence>
<gene>
    <name evidence="2" type="ORF">SteCoe_17058</name>
</gene>
<name>A0A1R2BZY5_9CILI</name>
<evidence type="ECO:0000256" key="1">
    <source>
        <dbReference type="SAM" id="MobiDB-lite"/>
    </source>
</evidence>
<dbReference type="EMBL" id="MPUH01000346">
    <property type="protein sequence ID" value="OMJ82277.1"/>
    <property type="molecule type" value="Genomic_DNA"/>
</dbReference>
<dbReference type="PANTHER" id="PTHR37028:SF4">
    <property type="entry name" value="ALMS MOTIF DOMAIN-CONTAINING PROTEIN"/>
    <property type="match status" value="1"/>
</dbReference>
<evidence type="ECO:0000313" key="2">
    <source>
        <dbReference type="EMBL" id="OMJ82277.1"/>
    </source>
</evidence>